<protein>
    <submittedName>
        <fullName evidence="2">Polysaccharide pyruvyl transferase WcaK-like protein</fullName>
    </submittedName>
</protein>
<evidence type="ECO:0000259" key="1">
    <source>
        <dbReference type="Pfam" id="PF04230"/>
    </source>
</evidence>
<name>A0A2P8F9X1_9RHOB</name>
<sequence>MKIVIFGLPYSENVGDGVIAECLSHTLEAAPAQPRVNCIDISGREGFGQVMVKNRQHVLRVLSALPLPVRQLLVKWKLGKLLDTHAPRWSQTLNGADLAIIGGGQILSDADLNFPLKVSRVARLLRGAGIPYALYAAGVASNWTKPGAALFHDVFSPDLFLIGLRDAGSIENWQSQCPGTSPLPLLRLDPGLLAFATYGAPSKHGDRIGLCITDPSILNYHADGQAAGTSGNGLDFYADIILTLIAQENPVSIFCNGAAEDRRTVETLATHPDLHPHKETGALRIESAPNTPRELVSLISGYRAVLAHRLHACIVAYSYQIPCVGFGWDNKLADFFKTVHLGDRVLTDPKISPADVLEKLNTALSQGINPDQHAQILAKTRDDIHALTTVPK</sequence>
<evidence type="ECO:0000313" key="3">
    <source>
        <dbReference type="Proteomes" id="UP000240418"/>
    </source>
</evidence>
<accession>A0A2P8F9X1</accession>
<dbReference type="InterPro" id="IPR007345">
    <property type="entry name" value="Polysacch_pyruvyl_Trfase"/>
</dbReference>
<gene>
    <name evidence="2" type="ORF">CLV88_11039</name>
</gene>
<dbReference type="Pfam" id="PF04230">
    <property type="entry name" value="PS_pyruv_trans"/>
    <property type="match status" value="1"/>
</dbReference>
<keyword evidence="2" id="KW-0808">Transferase</keyword>
<feature type="domain" description="Polysaccharide pyruvyl transferase" evidence="1">
    <location>
        <begin position="13"/>
        <end position="330"/>
    </location>
</feature>
<dbReference type="AlphaFoldDB" id="A0A2P8F9X1"/>
<comment type="caution">
    <text evidence="2">The sequence shown here is derived from an EMBL/GenBank/DDBJ whole genome shotgun (WGS) entry which is preliminary data.</text>
</comment>
<dbReference type="GO" id="GO:0016740">
    <property type="term" value="F:transferase activity"/>
    <property type="evidence" value="ECO:0007669"/>
    <property type="project" value="UniProtKB-KW"/>
</dbReference>
<dbReference type="PANTHER" id="PTHR36836:SF1">
    <property type="entry name" value="COLANIC ACID BIOSYNTHESIS PROTEIN WCAK"/>
    <property type="match status" value="1"/>
</dbReference>
<reference evidence="2 3" key="1">
    <citation type="submission" date="2018-03" db="EMBL/GenBank/DDBJ databases">
        <title>Genomic Encyclopedia of Archaeal and Bacterial Type Strains, Phase II (KMG-II): from individual species to whole genera.</title>
        <authorList>
            <person name="Goeker M."/>
        </authorList>
    </citation>
    <scope>NUCLEOTIDE SEQUENCE [LARGE SCALE GENOMIC DNA]</scope>
    <source>
        <strain evidence="2 3">DSM 100673</strain>
    </source>
</reference>
<evidence type="ECO:0000313" key="2">
    <source>
        <dbReference type="EMBL" id="PSL18462.1"/>
    </source>
</evidence>
<proteinExistence type="predicted"/>
<dbReference type="EMBL" id="PYGJ01000010">
    <property type="protein sequence ID" value="PSL18462.1"/>
    <property type="molecule type" value="Genomic_DNA"/>
</dbReference>
<organism evidence="2 3">
    <name type="scientific">Shimia abyssi</name>
    <dbReference type="NCBI Taxonomy" id="1662395"/>
    <lineage>
        <taxon>Bacteria</taxon>
        <taxon>Pseudomonadati</taxon>
        <taxon>Pseudomonadota</taxon>
        <taxon>Alphaproteobacteria</taxon>
        <taxon>Rhodobacterales</taxon>
        <taxon>Roseobacteraceae</taxon>
    </lineage>
</organism>
<dbReference type="RefSeq" id="WP_106609178.1">
    <property type="nucleotide sequence ID" value="NZ_PYGJ01000010.1"/>
</dbReference>
<dbReference type="Proteomes" id="UP000240418">
    <property type="component" value="Unassembled WGS sequence"/>
</dbReference>
<keyword evidence="3" id="KW-1185">Reference proteome</keyword>
<dbReference type="OrthoDB" id="1814359at2"/>
<dbReference type="PANTHER" id="PTHR36836">
    <property type="entry name" value="COLANIC ACID BIOSYNTHESIS PROTEIN WCAK"/>
    <property type="match status" value="1"/>
</dbReference>